<evidence type="ECO:0000256" key="4">
    <source>
        <dbReference type="ARBA" id="ARBA00023172"/>
    </source>
</evidence>
<dbReference type="SUPFAM" id="SSF53041">
    <property type="entry name" value="Resolvase-like"/>
    <property type="match status" value="1"/>
</dbReference>
<accession>A0AAF0I9M6</accession>
<dbReference type="KEGG" id="vie:OL234_01330"/>
<dbReference type="InterPro" id="IPR036162">
    <property type="entry name" value="Resolvase-like_N_sf"/>
</dbReference>
<dbReference type="PANTHER" id="PTHR30461:SF2">
    <property type="entry name" value="SERINE RECOMBINASE PINE-RELATED"/>
    <property type="match status" value="1"/>
</dbReference>
<evidence type="ECO:0000259" key="6">
    <source>
        <dbReference type="PROSITE" id="PS51736"/>
    </source>
</evidence>
<evidence type="ECO:0000313" key="7">
    <source>
        <dbReference type="EMBL" id="WEG73577.1"/>
    </source>
</evidence>
<dbReference type="InterPro" id="IPR050639">
    <property type="entry name" value="SSR_resolvase"/>
</dbReference>
<dbReference type="GO" id="GO:0015074">
    <property type="term" value="P:DNA integration"/>
    <property type="evidence" value="ECO:0007669"/>
    <property type="project" value="UniProtKB-KW"/>
</dbReference>
<dbReference type="InterPro" id="IPR006118">
    <property type="entry name" value="Recombinase_CS"/>
</dbReference>
<comment type="similarity">
    <text evidence="1">Belongs to the site-specific recombinase resolvase family.</text>
</comment>
<proteinExistence type="inferred from homology"/>
<dbReference type="Gene3D" id="3.40.50.1390">
    <property type="entry name" value="Resolvase, N-terminal catalytic domain"/>
    <property type="match status" value="1"/>
</dbReference>
<dbReference type="Proteomes" id="UP001179647">
    <property type="component" value="Chromosome"/>
</dbReference>
<dbReference type="PROSITE" id="PS00398">
    <property type="entry name" value="RECOMBINASES_2"/>
    <property type="match status" value="1"/>
</dbReference>
<dbReference type="GO" id="GO:0000150">
    <property type="term" value="F:DNA strand exchange activity"/>
    <property type="evidence" value="ECO:0007669"/>
    <property type="project" value="InterPro"/>
</dbReference>
<gene>
    <name evidence="7" type="ORF">OL234_01330</name>
</gene>
<name>A0AAF0I9M6_9ENTE</name>
<dbReference type="PROSITE" id="PS51736">
    <property type="entry name" value="RECOMBINASES_3"/>
    <property type="match status" value="1"/>
</dbReference>
<evidence type="ECO:0000313" key="8">
    <source>
        <dbReference type="Proteomes" id="UP001179647"/>
    </source>
</evidence>
<dbReference type="SUPFAM" id="SSF46689">
    <property type="entry name" value="Homeodomain-like"/>
    <property type="match status" value="1"/>
</dbReference>
<feature type="domain" description="Resolvase/invertase-type recombinase catalytic" evidence="6">
    <location>
        <begin position="2"/>
        <end position="135"/>
    </location>
</feature>
<dbReference type="GO" id="GO:0003677">
    <property type="term" value="F:DNA binding"/>
    <property type="evidence" value="ECO:0007669"/>
    <property type="project" value="UniProtKB-KW"/>
</dbReference>
<evidence type="ECO:0000256" key="3">
    <source>
        <dbReference type="ARBA" id="ARBA00023125"/>
    </source>
</evidence>
<keyword evidence="3" id="KW-0238">DNA-binding</keyword>
<dbReference type="RefSeq" id="WP_275469376.1">
    <property type="nucleotide sequence ID" value="NZ_CP110232.1"/>
</dbReference>
<evidence type="ECO:0000256" key="2">
    <source>
        <dbReference type="ARBA" id="ARBA00022908"/>
    </source>
</evidence>
<sequence>MKTIAYARISTHHQQLDAQISALQKYGYDQIYTEQESGRKTKRIQLNLALSSLEPGDTFVIFKLDRLSRGTKHLLELIDFFADNNINFVSIQNNIDTGTPMGKFFFTIMSAFAEMEADLIRERVISGLDAAKERGVTLGRPPKNKNKDHVIQQFLETNLSVARIAELNNVSRPTVYRYLKSHDIDYKNRVLVVSENK</sequence>
<keyword evidence="8" id="KW-1185">Reference proteome</keyword>
<feature type="active site" description="O-(5'-phospho-DNA)-serine intermediate" evidence="5">
    <location>
        <position position="10"/>
    </location>
</feature>
<evidence type="ECO:0000256" key="1">
    <source>
        <dbReference type="ARBA" id="ARBA00009913"/>
    </source>
</evidence>
<dbReference type="InterPro" id="IPR006119">
    <property type="entry name" value="Resolv_N"/>
</dbReference>
<dbReference type="CDD" id="cd03768">
    <property type="entry name" value="SR_ResInv"/>
    <property type="match status" value="1"/>
</dbReference>
<dbReference type="EMBL" id="CP110232">
    <property type="protein sequence ID" value="WEG73577.1"/>
    <property type="molecule type" value="Genomic_DNA"/>
</dbReference>
<dbReference type="Pfam" id="PF00239">
    <property type="entry name" value="Resolvase"/>
    <property type="match status" value="1"/>
</dbReference>
<reference evidence="7" key="1">
    <citation type="submission" date="2022-10" db="EMBL/GenBank/DDBJ databases">
        <title>Vagococcus sp. isolated from poultry meat.</title>
        <authorList>
            <person name="Johansson P."/>
            <person name="Bjorkroth J."/>
        </authorList>
    </citation>
    <scope>NUCLEOTIDE SEQUENCE</scope>
    <source>
        <strain evidence="7">STAA11</strain>
    </source>
</reference>
<keyword evidence="2" id="KW-0229">DNA integration</keyword>
<dbReference type="AlphaFoldDB" id="A0AAF0I9M6"/>
<organism evidence="7 8">
    <name type="scientific">Vagococcus intermedius</name>
    <dbReference type="NCBI Taxonomy" id="2991418"/>
    <lineage>
        <taxon>Bacteria</taxon>
        <taxon>Bacillati</taxon>
        <taxon>Bacillota</taxon>
        <taxon>Bacilli</taxon>
        <taxon>Lactobacillales</taxon>
        <taxon>Enterococcaceae</taxon>
        <taxon>Vagococcus</taxon>
    </lineage>
</organism>
<evidence type="ECO:0000256" key="5">
    <source>
        <dbReference type="PIRSR" id="PIRSR606118-50"/>
    </source>
</evidence>
<keyword evidence="4" id="KW-0233">DNA recombination</keyword>
<protein>
    <submittedName>
        <fullName evidence="7">Recombinase family protein</fullName>
    </submittedName>
</protein>
<dbReference type="InterPro" id="IPR009057">
    <property type="entry name" value="Homeodomain-like_sf"/>
</dbReference>
<dbReference type="SMART" id="SM00857">
    <property type="entry name" value="Resolvase"/>
    <property type="match status" value="1"/>
</dbReference>
<dbReference type="PANTHER" id="PTHR30461">
    <property type="entry name" value="DNA-INVERTASE FROM LAMBDOID PROPHAGE"/>
    <property type="match status" value="1"/>
</dbReference>